<sequence length="204" mass="22992">MKKRSEKQHTGWAKPTEFILSLLGYVIGAGNLWRFSYLCFKNGGGAFLIPYVISACFITLPLYMFEVGLGQLTQYGRVAAWDRLPIMKGIGYGALFITVFCMIPFMWAIGWGVLYLALSFTTGPLPWTTGDNEWNTESCSALGVNITNEIVFLQDSLPQVQFWRNYVLRLPNGNPYNKNFNWQMLLASLAAFVTIFAVTVRGVK</sequence>
<evidence type="ECO:0000256" key="6">
    <source>
        <dbReference type="PIRSR" id="PIRSR600175-1"/>
    </source>
</evidence>
<evidence type="ECO:0000256" key="4">
    <source>
        <dbReference type="ARBA" id="ARBA00022989"/>
    </source>
</evidence>
<keyword evidence="6" id="KW-0915">Sodium</keyword>
<evidence type="ECO:0000313" key="8">
    <source>
        <dbReference type="Ensembl" id="ENSCINP00000009365.3"/>
    </source>
</evidence>
<keyword evidence="2" id="KW-0813">Transport</keyword>
<gene>
    <name evidence="8" type="primary">LOC100181374</name>
</gene>
<protein>
    <submittedName>
        <fullName evidence="8">Creatine transporter-like</fullName>
    </submittedName>
</protein>
<dbReference type="GO" id="GO:0046872">
    <property type="term" value="F:metal ion binding"/>
    <property type="evidence" value="ECO:0007669"/>
    <property type="project" value="UniProtKB-KW"/>
</dbReference>
<feature type="binding site" evidence="6">
    <location>
        <position position="31"/>
    </location>
    <ligand>
        <name>Na(+)</name>
        <dbReference type="ChEBI" id="CHEBI:29101"/>
        <label>1</label>
    </ligand>
</feature>
<accession>F7A942</accession>
<keyword evidence="6" id="KW-0479">Metal-binding</keyword>
<dbReference type="InterPro" id="IPR037272">
    <property type="entry name" value="SNS_sf"/>
</dbReference>
<name>F7A942_CIOIN</name>
<keyword evidence="4 7" id="KW-1133">Transmembrane helix</keyword>
<proteinExistence type="predicted"/>
<dbReference type="InterPro" id="IPR000175">
    <property type="entry name" value="Na/ntran_symport"/>
</dbReference>
<dbReference type="Pfam" id="PF00209">
    <property type="entry name" value="SNF"/>
    <property type="match status" value="1"/>
</dbReference>
<feature type="transmembrane region" description="Helical" evidence="7">
    <location>
        <begin position="45"/>
        <end position="69"/>
    </location>
</feature>
<keyword evidence="5 7" id="KW-0472">Membrane</keyword>
<dbReference type="SUPFAM" id="SSF161070">
    <property type="entry name" value="SNF-like"/>
    <property type="match status" value="1"/>
</dbReference>
<organism evidence="8 9">
    <name type="scientific">Ciona intestinalis</name>
    <name type="common">Transparent sea squirt</name>
    <name type="synonym">Ascidia intestinalis</name>
    <dbReference type="NCBI Taxonomy" id="7719"/>
    <lineage>
        <taxon>Eukaryota</taxon>
        <taxon>Metazoa</taxon>
        <taxon>Chordata</taxon>
        <taxon>Tunicata</taxon>
        <taxon>Ascidiacea</taxon>
        <taxon>Phlebobranchia</taxon>
        <taxon>Cionidae</taxon>
        <taxon>Ciona</taxon>
    </lineage>
</organism>
<dbReference type="HOGENOM" id="CLU_006855_2_3_1"/>
<feature type="binding site" evidence="6">
    <location>
        <position position="24"/>
    </location>
    <ligand>
        <name>Na(+)</name>
        <dbReference type="ChEBI" id="CHEBI:29101"/>
        <label>1</label>
    </ligand>
</feature>
<keyword evidence="3 7" id="KW-0812">Transmembrane</keyword>
<reference evidence="9" key="1">
    <citation type="journal article" date="2002" name="Science">
        <title>The draft genome of Ciona intestinalis: insights into chordate and vertebrate origins.</title>
        <authorList>
            <person name="Dehal P."/>
            <person name="Satou Y."/>
            <person name="Campbell R.K."/>
            <person name="Chapman J."/>
            <person name="Degnan B."/>
            <person name="De Tomaso A."/>
            <person name="Davidson B."/>
            <person name="Di Gregorio A."/>
            <person name="Gelpke M."/>
            <person name="Goodstein D.M."/>
            <person name="Harafuji N."/>
            <person name="Hastings K.E."/>
            <person name="Ho I."/>
            <person name="Hotta K."/>
            <person name="Huang W."/>
            <person name="Kawashima T."/>
            <person name="Lemaire P."/>
            <person name="Martinez D."/>
            <person name="Meinertzhagen I.A."/>
            <person name="Necula S."/>
            <person name="Nonaka M."/>
            <person name="Putnam N."/>
            <person name="Rash S."/>
            <person name="Saiga H."/>
            <person name="Satake M."/>
            <person name="Terry A."/>
            <person name="Yamada L."/>
            <person name="Wang H.G."/>
            <person name="Awazu S."/>
            <person name="Azumi K."/>
            <person name="Boore J."/>
            <person name="Branno M."/>
            <person name="Chin-Bow S."/>
            <person name="DeSantis R."/>
            <person name="Doyle S."/>
            <person name="Francino P."/>
            <person name="Keys D.N."/>
            <person name="Haga S."/>
            <person name="Hayashi H."/>
            <person name="Hino K."/>
            <person name="Imai K.S."/>
            <person name="Inaba K."/>
            <person name="Kano S."/>
            <person name="Kobayashi K."/>
            <person name="Kobayashi M."/>
            <person name="Lee B.I."/>
            <person name="Makabe K.W."/>
            <person name="Manohar C."/>
            <person name="Matassi G."/>
            <person name="Medina M."/>
            <person name="Mochizuki Y."/>
            <person name="Mount S."/>
            <person name="Morishita T."/>
            <person name="Miura S."/>
            <person name="Nakayama A."/>
            <person name="Nishizaka S."/>
            <person name="Nomoto H."/>
            <person name="Ohta F."/>
            <person name="Oishi K."/>
            <person name="Rigoutsos I."/>
            <person name="Sano M."/>
            <person name="Sasaki A."/>
            <person name="Sasakura Y."/>
            <person name="Shoguchi E."/>
            <person name="Shin-i T."/>
            <person name="Spagnuolo A."/>
            <person name="Stainier D."/>
            <person name="Suzuki M.M."/>
            <person name="Tassy O."/>
            <person name="Takatori N."/>
            <person name="Tokuoka M."/>
            <person name="Yagi K."/>
            <person name="Yoshizaki F."/>
            <person name="Wada S."/>
            <person name="Zhang C."/>
            <person name="Hyatt P.D."/>
            <person name="Larimer F."/>
            <person name="Detter C."/>
            <person name="Doggett N."/>
            <person name="Glavina T."/>
            <person name="Hawkins T."/>
            <person name="Richardson P."/>
            <person name="Lucas S."/>
            <person name="Kohara Y."/>
            <person name="Levine M."/>
            <person name="Satoh N."/>
            <person name="Rokhsar D.S."/>
        </authorList>
    </citation>
    <scope>NUCLEOTIDE SEQUENCE [LARGE SCALE GENOMIC DNA]</scope>
</reference>
<evidence type="ECO:0000256" key="2">
    <source>
        <dbReference type="ARBA" id="ARBA00022448"/>
    </source>
</evidence>
<dbReference type="OMA" id="PSCISHN"/>
<evidence type="ECO:0000313" key="9">
    <source>
        <dbReference type="Proteomes" id="UP000008144"/>
    </source>
</evidence>
<dbReference type="STRING" id="7719.ENSCINP00000009365"/>
<dbReference type="PANTHER" id="PTHR11616">
    <property type="entry name" value="SODIUM/CHLORIDE DEPENDENT TRANSPORTER"/>
    <property type="match status" value="1"/>
</dbReference>
<reference evidence="8" key="3">
    <citation type="submission" date="2025-09" db="UniProtKB">
        <authorList>
            <consortium name="Ensembl"/>
        </authorList>
    </citation>
    <scope>IDENTIFICATION</scope>
</reference>
<feature type="transmembrane region" description="Helical" evidence="7">
    <location>
        <begin position="12"/>
        <end position="33"/>
    </location>
</feature>
<dbReference type="InParanoid" id="F7A942"/>
<evidence type="ECO:0000256" key="3">
    <source>
        <dbReference type="ARBA" id="ARBA00022692"/>
    </source>
</evidence>
<evidence type="ECO:0000256" key="1">
    <source>
        <dbReference type="ARBA" id="ARBA00004141"/>
    </source>
</evidence>
<dbReference type="PROSITE" id="PS50267">
    <property type="entry name" value="NA_NEUROTRAN_SYMP_3"/>
    <property type="match status" value="1"/>
</dbReference>
<reference evidence="8" key="2">
    <citation type="submission" date="2025-08" db="UniProtKB">
        <authorList>
            <consortium name="Ensembl"/>
        </authorList>
    </citation>
    <scope>IDENTIFICATION</scope>
</reference>
<evidence type="ECO:0000256" key="7">
    <source>
        <dbReference type="SAM" id="Phobius"/>
    </source>
</evidence>
<dbReference type="AlphaFoldDB" id="F7A942"/>
<dbReference type="PRINTS" id="PR00176">
    <property type="entry name" value="NANEUSMPORT"/>
</dbReference>
<keyword evidence="9" id="KW-1185">Reference proteome</keyword>
<dbReference type="PANTHER" id="PTHR11616:SF309">
    <property type="entry name" value="TRANSPORTER"/>
    <property type="match status" value="1"/>
</dbReference>
<dbReference type="Ensembl" id="ENSCINT00000009365.3">
    <property type="protein sequence ID" value="ENSCINP00000009365.3"/>
    <property type="gene ID" value="ENSCING00000017244.2"/>
</dbReference>
<dbReference type="Proteomes" id="UP000008144">
    <property type="component" value="Unassembled WGS sequence"/>
</dbReference>
<dbReference type="GO" id="GO:0016020">
    <property type="term" value="C:membrane"/>
    <property type="evidence" value="ECO:0007669"/>
    <property type="project" value="UniProtKB-SubCell"/>
</dbReference>
<comment type="subcellular location">
    <subcellularLocation>
        <location evidence="1">Membrane</location>
        <topology evidence="1">Multi-pass membrane protein</topology>
    </subcellularLocation>
</comment>
<feature type="transmembrane region" description="Helical" evidence="7">
    <location>
        <begin position="90"/>
        <end position="118"/>
    </location>
</feature>
<feature type="transmembrane region" description="Helical" evidence="7">
    <location>
        <begin position="180"/>
        <end position="200"/>
    </location>
</feature>
<evidence type="ECO:0000256" key="5">
    <source>
        <dbReference type="ARBA" id="ARBA00023136"/>
    </source>
</evidence>
<dbReference type="GeneTree" id="ENSGT00940000165957"/>